<proteinExistence type="predicted"/>
<name>A0A644Z2K1_9ZZZZ</name>
<accession>A0A644Z2K1</accession>
<organism evidence="1">
    <name type="scientific">bioreactor metagenome</name>
    <dbReference type="NCBI Taxonomy" id="1076179"/>
    <lineage>
        <taxon>unclassified sequences</taxon>
        <taxon>metagenomes</taxon>
        <taxon>ecological metagenomes</taxon>
    </lineage>
</organism>
<gene>
    <name evidence="1" type="ORF">SDC9_81725</name>
</gene>
<sequence>MFYFNDEACKLSDVDPEQYAQVYKFRKKIESLNGYYFKYNGAIEFENHLRNHLNKYFLSIYKTDTTKEVKGTKKEHIRDILQERLNKALSMFSDQPIIWLDPILSNTNEIASNPDENYSKRVHVEDLLINPQSTIIKSPPQFGLTCLAHYMVKEAWEKGDFWVYIDSDLTKPHKIEKVVEGEVSNFGMKKSDVKCIVLDSWNTYEQASFKKLKILCDAYKDISIYVMHTIDDSKFFTGATEEKINRQFDILHLLALPQSQIRKVVYAYNKEKDLGDENIVLTKIVSDLEVLNIHRTPTNCFTLLKASEKNFDESPTNRTNLLEKVLFVLFNDGNIPTYNTKPDLKDCEYILGCFCENLIRKDSYNFSKDFFLSELQRSCKERLLDVEIGILFDILIANSVIVQKEADYSFRASYWIFYFAAKRMHQDSEFANYIFTSKKYITFPEIIEFYTGIDRSREDALKILSKDIEDIRNIVHSKVRLPEDMNPYSLIQWHPTEEQIAKAQEEISENVLSSGLPESIKDQHADKSYNQIRPYNQSIQTFFEEYSLHNLMQNIKASSRALRNSDYVKPEIKKEILSRILKSWEEISKVLFALTPILASKGEASFQGETFVLGDNFGETFEERVNMIIQVNPTNVVGFFKDDIFSNKIGPLLYDQFENEDNKLIKHQLALFLVFTRPREWRKQIENYIASLNKNSFYLFDISNALGARRKFDFLDDQELRNIEFLMKLCCAKHEFGGQKPLDKIPKISLPKRENVE</sequence>
<reference evidence="1" key="1">
    <citation type="submission" date="2019-08" db="EMBL/GenBank/DDBJ databases">
        <authorList>
            <person name="Kucharzyk K."/>
            <person name="Murdoch R.W."/>
            <person name="Higgins S."/>
            <person name="Loffler F."/>
        </authorList>
    </citation>
    <scope>NUCLEOTIDE SEQUENCE</scope>
</reference>
<dbReference type="EMBL" id="VSSQ01007188">
    <property type="protein sequence ID" value="MPM35135.1"/>
    <property type="molecule type" value="Genomic_DNA"/>
</dbReference>
<evidence type="ECO:0000313" key="1">
    <source>
        <dbReference type="EMBL" id="MPM35135.1"/>
    </source>
</evidence>
<dbReference type="AlphaFoldDB" id="A0A644Z2K1"/>
<comment type="caution">
    <text evidence="1">The sequence shown here is derived from an EMBL/GenBank/DDBJ whole genome shotgun (WGS) entry which is preliminary data.</text>
</comment>
<protein>
    <submittedName>
        <fullName evidence="1">Uncharacterized protein</fullName>
    </submittedName>
</protein>